<feature type="signal peptide" evidence="4">
    <location>
        <begin position="1"/>
        <end position="21"/>
    </location>
</feature>
<dbReference type="PANTHER" id="PTHR30404:SF0">
    <property type="entry name" value="N-ACETYLMURAMOYL-L-ALANINE AMIDASE AMIC"/>
    <property type="match status" value="1"/>
</dbReference>
<evidence type="ECO:0000256" key="2">
    <source>
        <dbReference type="ARBA" id="ARBA00011901"/>
    </source>
</evidence>
<gene>
    <name evidence="6" type="ORF">DXN05_05410</name>
</gene>
<dbReference type="CDD" id="cd02696">
    <property type="entry name" value="MurNAc-LAA"/>
    <property type="match status" value="1"/>
</dbReference>
<keyword evidence="7" id="KW-1185">Reference proteome</keyword>
<dbReference type="Pfam" id="PF01520">
    <property type="entry name" value="Amidase_3"/>
    <property type="match status" value="1"/>
</dbReference>
<dbReference type="InterPro" id="IPR002508">
    <property type="entry name" value="MurNAc-LAA_cat"/>
</dbReference>
<dbReference type="RefSeq" id="WP_116846149.1">
    <property type="nucleotide sequence ID" value="NZ_QTJU01000001.1"/>
</dbReference>
<dbReference type="Gene3D" id="3.40.630.40">
    <property type="entry name" value="Zn-dependent exopeptidases"/>
    <property type="match status" value="1"/>
</dbReference>
<dbReference type="PANTHER" id="PTHR30404">
    <property type="entry name" value="N-ACETYLMURAMOYL-L-ALANINE AMIDASE"/>
    <property type="match status" value="1"/>
</dbReference>
<dbReference type="EC" id="3.5.1.28" evidence="2"/>
<evidence type="ECO:0000313" key="6">
    <source>
        <dbReference type="EMBL" id="RFM30394.1"/>
    </source>
</evidence>
<evidence type="ECO:0000313" key="7">
    <source>
        <dbReference type="Proteomes" id="UP000261284"/>
    </source>
</evidence>
<evidence type="ECO:0000256" key="4">
    <source>
        <dbReference type="SAM" id="SignalP"/>
    </source>
</evidence>
<dbReference type="AlphaFoldDB" id="A0A3E1NRE7"/>
<dbReference type="InterPro" id="IPR021731">
    <property type="entry name" value="AMIN_dom"/>
</dbReference>
<comment type="caution">
    <text evidence="6">The sequence shown here is derived from an EMBL/GenBank/DDBJ whole genome shotgun (WGS) entry which is preliminary data.</text>
</comment>
<dbReference type="OrthoDB" id="9806267at2"/>
<dbReference type="Gene3D" id="2.60.40.3500">
    <property type="match status" value="1"/>
</dbReference>
<reference evidence="6 7" key="1">
    <citation type="submission" date="2018-08" db="EMBL/GenBank/DDBJ databases">
        <title>Chitinophagaceae sp. K23C18032701, a novel bacterium isolated from forest soil.</title>
        <authorList>
            <person name="Wang C."/>
        </authorList>
    </citation>
    <scope>NUCLEOTIDE SEQUENCE [LARGE SCALE GENOMIC DNA]</scope>
    <source>
        <strain evidence="6 7">K23C18032701</strain>
    </source>
</reference>
<sequence>MKQAINLLLALTITLCAAAQAYPGSFWMGKTTGRFPYMEYGLGDDRLGGAKMGYIDTNVVMKVVDSVNTDYRVQLSRFHFAYMPKTAVKRDSTLQAKPYILSENFRVYGDDDYDYVKINLEQKLPYKAIQEIHPSRLLVDIYGATSNTNWITQLKTAKEIRNVYYEQKEDDVLRVTIELQHQQHWGHHIYYDSTGSRLIIRIKRQPDITSIRNLRIAIDAGHGGDNDGADGVTSHVLEKNYTLLIAKQLEKTLKAAGVKHTFMTRRDDTTLTMPERTEMLLQEAPDLLISIHLNSAGNDSVSGTSTYYRYIGFRPLSTAILKQMLALGLNEYGNVGNFNFALSGPTEYPNALVEVAFLSNRADEKKILSPAFHKKVATQILKGIQNWIAGMK</sequence>
<dbReference type="SUPFAM" id="SSF53187">
    <property type="entry name" value="Zn-dependent exopeptidases"/>
    <property type="match status" value="1"/>
</dbReference>
<keyword evidence="3" id="KW-0378">Hydrolase</keyword>
<proteinExistence type="predicted"/>
<dbReference type="Pfam" id="PF11741">
    <property type="entry name" value="AMIN"/>
    <property type="match status" value="1"/>
</dbReference>
<evidence type="ECO:0000259" key="5">
    <source>
        <dbReference type="SMART" id="SM00646"/>
    </source>
</evidence>
<organism evidence="6 7">
    <name type="scientific">Deminuibacter soli</name>
    <dbReference type="NCBI Taxonomy" id="2291815"/>
    <lineage>
        <taxon>Bacteria</taxon>
        <taxon>Pseudomonadati</taxon>
        <taxon>Bacteroidota</taxon>
        <taxon>Chitinophagia</taxon>
        <taxon>Chitinophagales</taxon>
        <taxon>Chitinophagaceae</taxon>
        <taxon>Deminuibacter</taxon>
    </lineage>
</organism>
<evidence type="ECO:0000256" key="3">
    <source>
        <dbReference type="ARBA" id="ARBA00022801"/>
    </source>
</evidence>
<evidence type="ECO:0000256" key="1">
    <source>
        <dbReference type="ARBA" id="ARBA00001561"/>
    </source>
</evidence>
<feature type="chain" id="PRO_5017592305" description="N-acetylmuramoyl-L-alanine amidase" evidence="4">
    <location>
        <begin position="22"/>
        <end position="392"/>
    </location>
</feature>
<protein>
    <recommendedName>
        <fullName evidence="2">N-acetylmuramoyl-L-alanine amidase</fullName>
        <ecNumber evidence="2">3.5.1.28</ecNumber>
    </recommendedName>
</protein>
<dbReference type="InterPro" id="IPR050695">
    <property type="entry name" value="N-acetylmuramoyl_amidase_3"/>
</dbReference>
<dbReference type="GO" id="GO:0008745">
    <property type="term" value="F:N-acetylmuramoyl-L-alanine amidase activity"/>
    <property type="evidence" value="ECO:0007669"/>
    <property type="project" value="UniProtKB-EC"/>
</dbReference>
<accession>A0A3E1NRE7</accession>
<dbReference type="GO" id="GO:0009253">
    <property type="term" value="P:peptidoglycan catabolic process"/>
    <property type="evidence" value="ECO:0007669"/>
    <property type="project" value="InterPro"/>
</dbReference>
<dbReference type="SMART" id="SM00646">
    <property type="entry name" value="Ami_3"/>
    <property type="match status" value="1"/>
</dbReference>
<comment type="catalytic activity">
    <reaction evidence="1">
        <text>Hydrolyzes the link between N-acetylmuramoyl residues and L-amino acid residues in certain cell-wall glycopeptides.</text>
        <dbReference type="EC" id="3.5.1.28"/>
    </reaction>
</comment>
<keyword evidence="4" id="KW-0732">Signal</keyword>
<dbReference type="EMBL" id="QTJU01000001">
    <property type="protein sequence ID" value="RFM30394.1"/>
    <property type="molecule type" value="Genomic_DNA"/>
</dbReference>
<feature type="domain" description="MurNAc-LAA" evidence="5">
    <location>
        <begin position="277"/>
        <end position="385"/>
    </location>
</feature>
<name>A0A3E1NRE7_9BACT</name>
<dbReference type="Proteomes" id="UP000261284">
    <property type="component" value="Unassembled WGS sequence"/>
</dbReference>
<dbReference type="GO" id="GO:0030288">
    <property type="term" value="C:outer membrane-bounded periplasmic space"/>
    <property type="evidence" value="ECO:0007669"/>
    <property type="project" value="TreeGrafter"/>
</dbReference>